<keyword evidence="2" id="KW-1133">Transmembrane helix</keyword>
<protein>
    <submittedName>
        <fullName evidence="3">DUF4173 domain-containing protein</fullName>
    </submittedName>
</protein>
<evidence type="ECO:0000256" key="2">
    <source>
        <dbReference type="SAM" id="Phobius"/>
    </source>
</evidence>
<dbReference type="EMBL" id="RSEB01000002">
    <property type="protein sequence ID" value="RRS00577.1"/>
    <property type="molecule type" value="Genomic_DNA"/>
</dbReference>
<comment type="caution">
    <text evidence="3">The sequence shown here is derived from an EMBL/GenBank/DDBJ whole genome shotgun (WGS) entry which is preliminary data.</text>
</comment>
<dbReference type="Proteomes" id="UP000277256">
    <property type="component" value="Unassembled WGS sequence"/>
</dbReference>
<feature type="transmembrane region" description="Helical" evidence="2">
    <location>
        <begin position="467"/>
        <end position="487"/>
    </location>
</feature>
<dbReference type="AlphaFoldDB" id="A0A426V165"/>
<feature type="transmembrane region" description="Helical" evidence="2">
    <location>
        <begin position="433"/>
        <end position="455"/>
    </location>
</feature>
<feature type="transmembrane region" description="Helical" evidence="2">
    <location>
        <begin position="191"/>
        <end position="219"/>
    </location>
</feature>
<keyword evidence="2" id="KW-0472">Membrane</keyword>
<evidence type="ECO:0000256" key="1">
    <source>
        <dbReference type="SAM" id="MobiDB-lite"/>
    </source>
</evidence>
<dbReference type="Pfam" id="PF13687">
    <property type="entry name" value="DUF4153"/>
    <property type="match status" value="1"/>
</dbReference>
<keyword evidence="4" id="KW-1185">Reference proteome</keyword>
<feature type="transmembrane region" description="Helical" evidence="2">
    <location>
        <begin position="494"/>
        <end position="513"/>
    </location>
</feature>
<gene>
    <name evidence="3" type="ORF">EIW28_08470</name>
</gene>
<feature type="transmembrane region" description="Helical" evidence="2">
    <location>
        <begin position="271"/>
        <end position="291"/>
    </location>
</feature>
<evidence type="ECO:0000313" key="4">
    <source>
        <dbReference type="Proteomes" id="UP000277256"/>
    </source>
</evidence>
<dbReference type="InterPro" id="IPR025291">
    <property type="entry name" value="DUF4153"/>
</dbReference>
<feature type="compositionally biased region" description="Low complexity" evidence="1">
    <location>
        <begin position="104"/>
        <end position="113"/>
    </location>
</feature>
<reference evidence="3 4" key="1">
    <citation type="submission" date="2018-12" db="EMBL/GenBank/DDBJ databases">
        <title>Glycomyces sp. YIM 121974 draft genome.</title>
        <authorList>
            <person name="Li Q."/>
        </authorList>
    </citation>
    <scope>NUCLEOTIDE SEQUENCE [LARGE SCALE GENOMIC DNA]</scope>
    <source>
        <strain evidence="3 4">YIM 121974</strain>
    </source>
</reference>
<feature type="transmembrane region" description="Helical" evidence="2">
    <location>
        <begin position="134"/>
        <end position="155"/>
    </location>
</feature>
<name>A0A426V165_9ACTN</name>
<proteinExistence type="predicted"/>
<organism evidence="3 4">
    <name type="scientific">Glycomyces terrestris</name>
    <dbReference type="NCBI Taxonomy" id="2493553"/>
    <lineage>
        <taxon>Bacteria</taxon>
        <taxon>Bacillati</taxon>
        <taxon>Actinomycetota</taxon>
        <taxon>Actinomycetes</taxon>
        <taxon>Glycomycetales</taxon>
        <taxon>Glycomycetaceae</taxon>
        <taxon>Glycomyces</taxon>
    </lineage>
</organism>
<feature type="transmembrane region" description="Helical" evidence="2">
    <location>
        <begin position="399"/>
        <end position="421"/>
    </location>
</feature>
<feature type="transmembrane region" description="Helical" evidence="2">
    <location>
        <begin position="161"/>
        <end position="179"/>
    </location>
</feature>
<keyword evidence="2" id="KW-0812">Transmembrane</keyword>
<feature type="region of interest" description="Disordered" evidence="1">
    <location>
        <begin position="1"/>
        <end position="121"/>
    </location>
</feature>
<accession>A0A426V165</accession>
<sequence length="805" mass="86684">MVGTPPMRRGSKMSEPEPAPAPRSEDDPGPGAPGEAQPAEAPREEPAPEHRERPGDAPAAPAAADEAPAAQRPAEQPAPPQQRPPVKQGVLVPAPHAHPHMQQHGHYQQQQAYYPPPRQPQMILPNPRWHRPQLSASQGAVLLAFAIALFGAWSAFPGDGVGIGLALTGIAMVVVPLVTSGEDVLPRLPGVVLVAALWSVAAVRDAGWVVALCALAAFALTPLALAPQRKISGTIVAVGLGWLEGIAESFKWAKRGRPAKDERNPGTMRMLWTAGVTACLLLVFGGLFAAADSTFADLVGRLLPDLNPAEVVLRLILAAILLPVVLTWIYAAAARPVWDSAGEREPRTVSRFELAVPLGALNLLFAAFIAVQLRVYFGGEDYVMETAGLTFADYARRGFWQLSVVAVLSLAVIAIAAWLAPKRARGDRWTVRVLLGLLALMSLAVIASATFRMFTYTQTYGLTRLRIWILTVEFWLAVLFVLVLVGCWKLRAAWLPRAVLASGALALLGLAAANPDALIARYNIDHEHDLDLDYLGELSADAAPELMALPPEDRSCLLHSGDYAPVDHPVERDLMAWNWGHQRAADLAADVEEPGDECYLGFDAYSTDDWDDDWDDDAYAGTDRPGEGGESAEVWTPSGDLSGFWHWDTCAMYDLAGVTEFFGTSAGGDRGVVADDPAQYAEELDPALGLGDKVLHCGYYGPGTRYLMVETYEWRTPDDAVAGAAAMMAADEAEGLYEVVDIAQIDAEATAGYVATLENEMYQYTEVVDRLVVVVSLSDSATDVSARPVSDDLTSQSYLLYSELS</sequence>
<feature type="compositionally biased region" description="Low complexity" evidence="1">
    <location>
        <begin position="56"/>
        <end position="75"/>
    </location>
</feature>
<feature type="transmembrane region" description="Helical" evidence="2">
    <location>
        <begin position="311"/>
        <end position="333"/>
    </location>
</feature>
<evidence type="ECO:0000313" key="3">
    <source>
        <dbReference type="EMBL" id="RRS00577.1"/>
    </source>
</evidence>
<feature type="transmembrane region" description="Helical" evidence="2">
    <location>
        <begin position="354"/>
        <end position="379"/>
    </location>
</feature>
<feature type="compositionally biased region" description="Basic and acidic residues" evidence="1">
    <location>
        <begin position="41"/>
        <end position="55"/>
    </location>
</feature>